<evidence type="ECO:0000256" key="1">
    <source>
        <dbReference type="ARBA" id="ARBA00004141"/>
    </source>
</evidence>
<feature type="domain" description="ABC transporter" evidence="11">
    <location>
        <begin position="319"/>
        <end position="557"/>
    </location>
</feature>
<dbReference type="PANTHER" id="PTHR48041:SF91">
    <property type="entry name" value="ABC TRANSPORTER G FAMILY MEMBER 28"/>
    <property type="match status" value="1"/>
</dbReference>
<feature type="transmembrane region" description="Helical" evidence="9">
    <location>
        <begin position="816"/>
        <end position="838"/>
    </location>
</feature>
<dbReference type="InterPro" id="IPR017871">
    <property type="entry name" value="ABC_transporter-like_CS"/>
</dbReference>
<evidence type="ECO:0000256" key="7">
    <source>
        <dbReference type="ARBA" id="ARBA00023136"/>
    </source>
</evidence>
<dbReference type="PANTHER" id="PTHR48041">
    <property type="entry name" value="ABC TRANSPORTER G FAMILY MEMBER 28"/>
    <property type="match status" value="1"/>
</dbReference>
<evidence type="ECO:0000313" key="12">
    <source>
        <dbReference type="EMBL" id="KJE94832.1"/>
    </source>
</evidence>
<feature type="transmembrane region" description="Helical" evidence="9">
    <location>
        <begin position="741"/>
        <end position="760"/>
    </location>
</feature>
<dbReference type="GO" id="GO:0140359">
    <property type="term" value="F:ABC-type transporter activity"/>
    <property type="evidence" value="ECO:0007669"/>
    <property type="project" value="InterPro"/>
</dbReference>
<dbReference type="GO" id="GO:0016020">
    <property type="term" value="C:membrane"/>
    <property type="evidence" value="ECO:0007669"/>
    <property type="project" value="UniProtKB-SubCell"/>
</dbReference>
<dbReference type="Proteomes" id="UP000008743">
    <property type="component" value="Unassembled WGS sequence"/>
</dbReference>
<dbReference type="GO" id="GO:0005524">
    <property type="term" value="F:ATP binding"/>
    <property type="evidence" value="ECO:0007669"/>
    <property type="project" value="UniProtKB-KW"/>
</dbReference>
<keyword evidence="4" id="KW-0547">Nucleotide-binding</keyword>
<dbReference type="InterPro" id="IPR043926">
    <property type="entry name" value="ABCG_dom"/>
</dbReference>
<comment type="subcellular location">
    <subcellularLocation>
        <location evidence="1">Membrane</location>
        <topology evidence="1">Multi-pass membrane protein</topology>
    </subcellularLocation>
</comment>
<dbReference type="InParanoid" id="A0A0D2VU02"/>
<reference evidence="13" key="1">
    <citation type="submission" date="2011-02" db="EMBL/GenBank/DDBJ databases">
        <title>The Genome Sequence of Capsaspora owczarzaki ATCC 30864.</title>
        <authorList>
            <person name="Russ C."/>
            <person name="Cuomo C."/>
            <person name="Burger G."/>
            <person name="Gray M.W."/>
            <person name="Holland P.W.H."/>
            <person name="King N."/>
            <person name="Lang F.B.F."/>
            <person name="Roger A.J."/>
            <person name="Ruiz-Trillo I."/>
            <person name="Young S.K."/>
            <person name="Zeng Q."/>
            <person name="Gargeya S."/>
            <person name="Alvarado L."/>
            <person name="Berlin A."/>
            <person name="Chapman S.B."/>
            <person name="Chen Z."/>
            <person name="Freedman E."/>
            <person name="Gellesch M."/>
            <person name="Goldberg J."/>
            <person name="Griggs A."/>
            <person name="Gujja S."/>
            <person name="Heilman E."/>
            <person name="Heiman D."/>
            <person name="Howarth C."/>
            <person name="Mehta T."/>
            <person name="Neiman D."/>
            <person name="Pearson M."/>
            <person name="Roberts A."/>
            <person name="Saif S."/>
            <person name="Shea T."/>
            <person name="Shenoy N."/>
            <person name="Sisk P."/>
            <person name="Stolte C."/>
            <person name="Sykes S."/>
            <person name="White J."/>
            <person name="Yandava C."/>
            <person name="Haas B."/>
            <person name="Nusbaum C."/>
            <person name="Birren B."/>
        </authorList>
    </citation>
    <scope>NUCLEOTIDE SEQUENCE</scope>
    <source>
        <strain evidence="13">ATCC 30864</strain>
    </source>
</reference>
<organism evidence="12 13">
    <name type="scientific">Capsaspora owczarzaki (strain ATCC 30864)</name>
    <dbReference type="NCBI Taxonomy" id="595528"/>
    <lineage>
        <taxon>Eukaryota</taxon>
        <taxon>Filasterea</taxon>
        <taxon>Capsaspora</taxon>
    </lineage>
</organism>
<keyword evidence="10" id="KW-0732">Signal</keyword>
<evidence type="ECO:0000256" key="3">
    <source>
        <dbReference type="ARBA" id="ARBA00022692"/>
    </source>
</evidence>
<feature type="transmembrane region" description="Helical" evidence="9">
    <location>
        <begin position="939"/>
        <end position="957"/>
    </location>
</feature>
<feature type="region of interest" description="Disordered" evidence="8">
    <location>
        <begin position="276"/>
        <end position="301"/>
    </location>
</feature>
<feature type="chain" id="PRO_5002253894" evidence="10">
    <location>
        <begin position="28"/>
        <end position="966"/>
    </location>
</feature>
<feature type="transmembrane region" description="Helical" evidence="9">
    <location>
        <begin position="845"/>
        <end position="862"/>
    </location>
</feature>
<dbReference type="InterPro" id="IPR003439">
    <property type="entry name" value="ABC_transporter-like_ATP-bd"/>
</dbReference>
<feature type="transmembrane region" description="Helical" evidence="9">
    <location>
        <begin position="666"/>
        <end position="685"/>
    </location>
</feature>
<evidence type="ECO:0000313" key="13">
    <source>
        <dbReference type="Proteomes" id="UP000008743"/>
    </source>
</evidence>
<keyword evidence="5" id="KW-0067">ATP-binding</keyword>
<dbReference type="EMBL" id="KE346368">
    <property type="protein sequence ID" value="KJE94832.1"/>
    <property type="molecule type" value="Genomic_DNA"/>
</dbReference>
<feature type="compositionally biased region" description="Low complexity" evidence="8">
    <location>
        <begin position="277"/>
        <end position="298"/>
    </location>
</feature>
<dbReference type="PhylomeDB" id="A0A0D2VU02"/>
<keyword evidence="2" id="KW-0813">Transport</keyword>
<dbReference type="SMART" id="SM00382">
    <property type="entry name" value="AAA"/>
    <property type="match status" value="1"/>
</dbReference>
<accession>A0A0D2VU02</accession>
<keyword evidence="6 9" id="KW-1133">Transmembrane helix</keyword>
<dbReference type="CDD" id="cd00185">
    <property type="entry name" value="TNFRSF"/>
    <property type="match status" value="1"/>
</dbReference>
<dbReference type="InterPro" id="IPR027417">
    <property type="entry name" value="P-loop_NTPase"/>
</dbReference>
<evidence type="ECO:0000256" key="10">
    <source>
        <dbReference type="SAM" id="SignalP"/>
    </source>
</evidence>
<dbReference type="GO" id="GO:0016887">
    <property type="term" value="F:ATP hydrolysis activity"/>
    <property type="evidence" value="ECO:0007669"/>
    <property type="project" value="InterPro"/>
</dbReference>
<keyword evidence="3 9" id="KW-0812">Transmembrane</keyword>
<dbReference type="OrthoDB" id="66620at2759"/>
<proteinExistence type="predicted"/>
<dbReference type="FunFam" id="3.40.50.300:FF:000367">
    <property type="entry name" value="ABC transporter G family member 24"/>
    <property type="match status" value="1"/>
</dbReference>
<dbReference type="PROSITE" id="PS00211">
    <property type="entry name" value="ABC_TRANSPORTER_1"/>
    <property type="match status" value="1"/>
</dbReference>
<dbReference type="Pfam" id="PF00005">
    <property type="entry name" value="ABC_tran"/>
    <property type="match status" value="1"/>
</dbReference>
<evidence type="ECO:0000256" key="9">
    <source>
        <dbReference type="SAM" id="Phobius"/>
    </source>
</evidence>
<dbReference type="RefSeq" id="XP_004346077.1">
    <property type="nucleotide sequence ID" value="XM_004346027.2"/>
</dbReference>
<evidence type="ECO:0000256" key="4">
    <source>
        <dbReference type="ARBA" id="ARBA00022741"/>
    </source>
</evidence>
<feature type="transmembrane region" description="Helical" evidence="9">
    <location>
        <begin position="792"/>
        <end position="810"/>
    </location>
</feature>
<name>A0A0D2VU02_CAPO3</name>
<dbReference type="AlphaFoldDB" id="A0A0D2VU02"/>
<evidence type="ECO:0000256" key="5">
    <source>
        <dbReference type="ARBA" id="ARBA00022840"/>
    </source>
</evidence>
<evidence type="ECO:0000256" key="6">
    <source>
        <dbReference type="ARBA" id="ARBA00022989"/>
    </source>
</evidence>
<dbReference type="PROSITE" id="PS50893">
    <property type="entry name" value="ABC_TRANSPORTER_2"/>
    <property type="match status" value="1"/>
</dbReference>
<dbReference type="InterPro" id="IPR050352">
    <property type="entry name" value="ABCG_transporters"/>
</dbReference>
<evidence type="ECO:0000256" key="2">
    <source>
        <dbReference type="ARBA" id="ARBA00022448"/>
    </source>
</evidence>
<dbReference type="OMA" id="HSNHGDV"/>
<feature type="signal peptide" evidence="10">
    <location>
        <begin position="1"/>
        <end position="27"/>
    </location>
</feature>
<dbReference type="SUPFAM" id="SSF52540">
    <property type="entry name" value="P-loop containing nucleoside triphosphate hydrolases"/>
    <property type="match status" value="1"/>
</dbReference>
<evidence type="ECO:0000256" key="8">
    <source>
        <dbReference type="SAM" id="MobiDB-lite"/>
    </source>
</evidence>
<dbReference type="Pfam" id="PF19055">
    <property type="entry name" value="ABC2_membrane_7"/>
    <property type="match status" value="2"/>
</dbReference>
<dbReference type="STRING" id="595528.A0A0D2VU02"/>
<feature type="transmembrane region" description="Helical" evidence="9">
    <location>
        <begin position="144"/>
        <end position="166"/>
    </location>
</feature>
<gene>
    <name evidence="12" type="ORF">CAOG_005404</name>
</gene>
<protein>
    <submittedName>
        <fullName evidence="12">Multidrug resistance protein</fullName>
    </submittedName>
</protein>
<keyword evidence="7 9" id="KW-0472">Membrane</keyword>
<evidence type="ECO:0000259" key="11">
    <source>
        <dbReference type="PROSITE" id="PS50893"/>
    </source>
</evidence>
<keyword evidence="13" id="KW-1185">Reference proteome</keyword>
<sequence>MMASPRTTLMMLVAAVTAAMLTTTAMGDPVCPPLDPNLFYSWSGYVTSPPTGTVCRPAVLPTNEVCRMCQQVQVPVAFCPPGYTPARDERYPSCLLCPAGYYCKATGDTYPVVCPSGHYCPAGSTYARACYSTSVCPEGSEKQAFLGGFLGMALVLIVLAVIMHWLNARQRKRAVKSLPVTSTATMLPRLGSTTAQTNPALALVQSRAPPSAPNSNSTVRETDDLALAAVTDELAKGAIGMTVFNAKADDAERQSIDADAADAGRDSYSVAVRPSRTRTITATTTGSEQQQQQQQQRQPAFASAAKIDIRFDKLGLTIRRKSGIIRRKVTEQVILREVSGEFLHGRLTAIMGPSGAGKTSLLNVLCGKAKRTSGHLYINGQKGEIEQYKKVMGFVPQDDIMLRELTVEELLTHSARVRLPAELSRAEIARRVDGVIATLGLTEVRQSRIGDELRRGVSGGQRKRVNIGMELVAETACIFLDEPTSGLDSSSAEEVTSALQTIAASGINVIAVIHQPRVEIFNMFHSIMLLAKGGMVAYHGPTAGALGYFHEIGFAAVGNTSAPDYLMDVLSGHVSRRAVGGATTTADDQQLSVAPEDLHKEWQKREPEVTAPVLSERSSSFSRVRSLSKLLKWNEPIHRTTAAFPTQLVLFAYRSILQTRHAVGRFLLDNFLFAFTGVYIGLSFLDPKYVLPIPTAVSNYCPNTLSQLVNGLVSATPQGGENFRNWCSNCSPSEENIGLMGIYMCMGIGVMATAVSVRTFGDERIVYWRDASSGINTLAYFIGKCVVDFAKFLFFTWSFLATFMLVAAPFGSFNGYFQVVLAVIWCMSSLGYITSIVLSRQNSGFTAVMLGIIWSLTTGFVFSTEKLGFFGIISFPRWFGEAVFAVETADISSGPHSVINTVVLAGGQAFPVQQAYGSGLEQFADLRYGYTLGRLSTNVLMMFVLGAALRVIAYALLRLTNRRKQR</sequence>
<dbReference type="InterPro" id="IPR003593">
    <property type="entry name" value="AAA+_ATPase"/>
</dbReference>
<dbReference type="eggNOG" id="KOG0061">
    <property type="taxonomic scope" value="Eukaryota"/>
</dbReference>
<dbReference type="Gene3D" id="3.40.50.300">
    <property type="entry name" value="P-loop containing nucleotide triphosphate hydrolases"/>
    <property type="match status" value="1"/>
</dbReference>